<keyword evidence="3" id="KW-1185">Reference proteome</keyword>
<gene>
    <name evidence="2" type="ORF">SAMN02745136_00762</name>
</gene>
<dbReference type="EMBL" id="FRAC01000007">
    <property type="protein sequence ID" value="SHJ76140.1"/>
    <property type="molecule type" value="Genomic_DNA"/>
</dbReference>
<dbReference type="Proteomes" id="UP000184386">
    <property type="component" value="Unassembled WGS sequence"/>
</dbReference>
<evidence type="ECO:0000256" key="1">
    <source>
        <dbReference type="SAM" id="SignalP"/>
    </source>
</evidence>
<evidence type="ECO:0000313" key="3">
    <source>
        <dbReference type="Proteomes" id="UP000184386"/>
    </source>
</evidence>
<evidence type="ECO:0000313" key="2">
    <source>
        <dbReference type="EMBL" id="SHJ76140.1"/>
    </source>
</evidence>
<proteinExistence type="predicted"/>
<accession>A0A1M6LY98</accession>
<protein>
    <submittedName>
        <fullName evidence="2">Uncharacterized protein</fullName>
    </submittedName>
</protein>
<organism evidence="2 3">
    <name type="scientific">Anaerocolumna jejuensis DSM 15929</name>
    <dbReference type="NCBI Taxonomy" id="1121322"/>
    <lineage>
        <taxon>Bacteria</taxon>
        <taxon>Bacillati</taxon>
        <taxon>Bacillota</taxon>
        <taxon>Clostridia</taxon>
        <taxon>Lachnospirales</taxon>
        <taxon>Lachnospiraceae</taxon>
        <taxon>Anaerocolumna</taxon>
    </lineage>
</organism>
<sequence length="140" mass="15779">MLLIISLLLMLTACSVNNKKSIATSDIPTITTTEMPKSTVSLTVSPTEMPITTGEPTLTPDNATNLENIKYGFENDIDAPYKQYIKSLKYLDKNDLKSEEYYMDYSVKMVEITSKSLNNWDKELNKILNTDNIQSQVANN</sequence>
<reference evidence="2 3" key="1">
    <citation type="submission" date="2016-11" db="EMBL/GenBank/DDBJ databases">
        <authorList>
            <person name="Jaros S."/>
            <person name="Januszkiewicz K."/>
            <person name="Wedrychowicz H."/>
        </authorList>
    </citation>
    <scope>NUCLEOTIDE SEQUENCE [LARGE SCALE GENOMIC DNA]</scope>
    <source>
        <strain evidence="2 3">DSM 15929</strain>
    </source>
</reference>
<name>A0A1M6LY98_9FIRM</name>
<keyword evidence="1" id="KW-0732">Signal</keyword>
<dbReference type="STRING" id="1121322.SAMN02745136_00762"/>
<feature type="signal peptide" evidence="1">
    <location>
        <begin position="1"/>
        <end position="18"/>
    </location>
</feature>
<feature type="chain" id="PRO_5038859155" evidence="1">
    <location>
        <begin position="19"/>
        <end position="140"/>
    </location>
</feature>
<dbReference type="RefSeq" id="WP_139241101.1">
    <property type="nucleotide sequence ID" value="NZ_FRAC01000007.1"/>
</dbReference>
<dbReference type="AlphaFoldDB" id="A0A1M6LY98"/>